<keyword evidence="5" id="KW-1185">Reference proteome</keyword>
<dbReference type="Gene3D" id="2.40.50.140">
    <property type="entry name" value="Nucleic acid-binding proteins"/>
    <property type="match status" value="1"/>
</dbReference>
<dbReference type="InParanoid" id="L7K040"/>
<dbReference type="SUPFAM" id="SSF50249">
    <property type="entry name" value="Nucleic acid-binding proteins"/>
    <property type="match status" value="1"/>
</dbReference>
<dbReference type="GO" id="GO:0006412">
    <property type="term" value="P:translation"/>
    <property type="evidence" value="ECO:0007669"/>
    <property type="project" value="InterPro"/>
</dbReference>
<dbReference type="EMBL" id="JH993849">
    <property type="protein sequence ID" value="ELQ76422.1"/>
    <property type="molecule type" value="Genomic_DNA"/>
</dbReference>
<dbReference type="HOGENOM" id="CLU_178987_0_0_1"/>
<organism evidence="4 5">
    <name type="scientific">Trachipleistophora hominis</name>
    <name type="common">Microsporidian parasite</name>
    <dbReference type="NCBI Taxonomy" id="72359"/>
    <lineage>
        <taxon>Eukaryota</taxon>
        <taxon>Fungi</taxon>
        <taxon>Fungi incertae sedis</taxon>
        <taxon>Microsporidia</taxon>
        <taxon>Pleistophoridae</taxon>
        <taxon>Trachipleistophora</taxon>
    </lineage>
</organism>
<evidence type="ECO:0000256" key="2">
    <source>
        <dbReference type="ARBA" id="ARBA00022980"/>
    </source>
</evidence>
<sequence>MNPSEIINFKIFYPKIMAEKVYIGKVIKKIERSGPGGPITLCQLELTEEKRTLQRAIMGPVQEGDLIMLLDSEREHRRGKF</sequence>
<dbReference type="Pfam" id="PF01200">
    <property type="entry name" value="Ribosomal_S28e"/>
    <property type="match status" value="1"/>
</dbReference>
<name>L7K040_TRAHO</name>
<accession>L7K040</accession>
<evidence type="ECO:0000313" key="5">
    <source>
        <dbReference type="Proteomes" id="UP000011185"/>
    </source>
</evidence>
<gene>
    <name evidence="4" type="ORF">THOM_0609</name>
</gene>
<evidence type="ECO:0000256" key="1">
    <source>
        <dbReference type="ARBA" id="ARBA00005943"/>
    </source>
</evidence>
<comment type="similarity">
    <text evidence="1">Belongs to the eukaryotic ribosomal protein eS28 family.</text>
</comment>
<dbReference type="FunCoup" id="L7K040">
    <property type="interactions" value="139"/>
</dbReference>
<protein>
    <submittedName>
        <fullName evidence="4">40S ribosomal protein S28</fullName>
    </submittedName>
</protein>
<dbReference type="OrthoDB" id="10258930at2759"/>
<dbReference type="Proteomes" id="UP000011185">
    <property type="component" value="Unassembled WGS sequence"/>
</dbReference>
<evidence type="ECO:0000256" key="3">
    <source>
        <dbReference type="ARBA" id="ARBA00023274"/>
    </source>
</evidence>
<keyword evidence="2 4" id="KW-0689">Ribosomal protein</keyword>
<keyword evidence="3" id="KW-0687">Ribonucleoprotein</keyword>
<dbReference type="InterPro" id="IPR000289">
    <property type="entry name" value="Ribosomal_eS28"/>
</dbReference>
<dbReference type="GO" id="GO:0005840">
    <property type="term" value="C:ribosome"/>
    <property type="evidence" value="ECO:0007669"/>
    <property type="project" value="UniProtKB-KW"/>
</dbReference>
<dbReference type="STRING" id="72359.L7K040"/>
<evidence type="ECO:0000313" key="4">
    <source>
        <dbReference type="EMBL" id="ELQ76422.1"/>
    </source>
</evidence>
<dbReference type="GO" id="GO:0003735">
    <property type="term" value="F:structural constituent of ribosome"/>
    <property type="evidence" value="ECO:0007669"/>
    <property type="project" value="InterPro"/>
</dbReference>
<proteinExistence type="inferred from homology"/>
<dbReference type="AlphaFoldDB" id="L7K040"/>
<dbReference type="GO" id="GO:1990904">
    <property type="term" value="C:ribonucleoprotein complex"/>
    <property type="evidence" value="ECO:0007669"/>
    <property type="project" value="UniProtKB-KW"/>
</dbReference>
<dbReference type="InterPro" id="IPR012340">
    <property type="entry name" value="NA-bd_OB-fold"/>
</dbReference>
<dbReference type="VEuPathDB" id="MicrosporidiaDB:THOM_0609"/>
<reference evidence="4 5" key="1">
    <citation type="journal article" date="2012" name="PLoS Pathog.">
        <title>The genome of the obligate intracellular parasite Trachipleistophora hominis: new insights into microsporidian genome dynamics and reductive evolution.</title>
        <authorList>
            <person name="Heinz E."/>
            <person name="Williams T.A."/>
            <person name="Nakjang S."/>
            <person name="Noel C.J."/>
            <person name="Swan D.C."/>
            <person name="Goldberg A.V."/>
            <person name="Harris S.R."/>
            <person name="Weinmaier T."/>
            <person name="Markert S."/>
            <person name="Becher D."/>
            <person name="Bernhardt J."/>
            <person name="Dagan T."/>
            <person name="Hacker C."/>
            <person name="Lucocq J.M."/>
            <person name="Schweder T."/>
            <person name="Rattei T."/>
            <person name="Hall N."/>
            <person name="Hirt R.P."/>
            <person name="Embley T.M."/>
        </authorList>
    </citation>
    <scope>NUCLEOTIDE SEQUENCE [LARGE SCALE GENOMIC DNA]</scope>
</reference>
<dbReference type="OMA" id="ECEREHR"/>